<dbReference type="WBParaSite" id="ALUE_0000157301-mRNA-1">
    <property type="protein sequence ID" value="ALUE_0000157301-mRNA-1"/>
    <property type="gene ID" value="ALUE_0000157301"/>
</dbReference>
<evidence type="ECO:0000313" key="1">
    <source>
        <dbReference type="Proteomes" id="UP000036681"/>
    </source>
</evidence>
<protein>
    <submittedName>
        <fullName evidence="2">Dihydroxy-acid dehydratase</fullName>
    </submittedName>
</protein>
<sequence>MIPEQRCVITTIGSTSIAPHRLNHHIAHASSISPRGQSLSLMVDYAGEDEIMPRGHRLIPQEYVNAVMHHDGHETVGLVPTGQCIR</sequence>
<dbReference type="Proteomes" id="UP000036681">
    <property type="component" value="Unplaced"/>
</dbReference>
<name>A0A0M3HJ78_ASCLU</name>
<accession>A0A0M3HJ78</accession>
<proteinExistence type="predicted"/>
<organism evidence="1 2">
    <name type="scientific">Ascaris lumbricoides</name>
    <name type="common">Giant roundworm</name>
    <dbReference type="NCBI Taxonomy" id="6252"/>
    <lineage>
        <taxon>Eukaryota</taxon>
        <taxon>Metazoa</taxon>
        <taxon>Ecdysozoa</taxon>
        <taxon>Nematoda</taxon>
        <taxon>Chromadorea</taxon>
        <taxon>Rhabditida</taxon>
        <taxon>Spirurina</taxon>
        <taxon>Ascaridomorpha</taxon>
        <taxon>Ascaridoidea</taxon>
        <taxon>Ascarididae</taxon>
        <taxon>Ascaris</taxon>
    </lineage>
</organism>
<keyword evidence="1" id="KW-1185">Reference proteome</keyword>
<dbReference type="AlphaFoldDB" id="A0A0M3HJ78"/>
<evidence type="ECO:0000313" key="2">
    <source>
        <dbReference type="WBParaSite" id="ALUE_0000157301-mRNA-1"/>
    </source>
</evidence>
<reference evidence="2" key="1">
    <citation type="submission" date="2017-02" db="UniProtKB">
        <authorList>
            <consortium name="WormBaseParasite"/>
        </authorList>
    </citation>
    <scope>IDENTIFICATION</scope>
</reference>